<dbReference type="EMBL" id="JADMCD010000002">
    <property type="protein sequence ID" value="MBF8640439.1"/>
    <property type="molecule type" value="Genomic_DNA"/>
</dbReference>
<dbReference type="Proteomes" id="UP000250443">
    <property type="component" value="Unassembled WGS sequence"/>
</dbReference>
<evidence type="ECO:0000313" key="3">
    <source>
        <dbReference type="EMBL" id="MBH3437629.1"/>
    </source>
</evidence>
<dbReference type="Proteomes" id="UP000626180">
    <property type="component" value="Unassembled WGS sequence"/>
</dbReference>
<proteinExistence type="predicted"/>
<name>A0A2X2DH00_PSELU</name>
<dbReference type="EMBL" id="UAUF01000014">
    <property type="protein sequence ID" value="SPZ11485.1"/>
    <property type="molecule type" value="Genomic_DNA"/>
</dbReference>
<evidence type="ECO:0000313" key="7">
    <source>
        <dbReference type="Proteomes" id="UP000638986"/>
    </source>
</evidence>
<dbReference type="EMBL" id="JADTXM010000002">
    <property type="protein sequence ID" value="MBH3437629.1"/>
    <property type="molecule type" value="Genomic_DNA"/>
</dbReference>
<keyword evidence="6" id="KW-1185">Reference proteome</keyword>
<dbReference type="AlphaFoldDB" id="A0A2X2DH00"/>
<evidence type="ECO:0000313" key="4">
    <source>
        <dbReference type="EMBL" id="SPZ11485.1"/>
    </source>
</evidence>
<organism evidence="4 5">
    <name type="scientific">Pseudomonas luteola</name>
    <dbReference type="NCBI Taxonomy" id="47886"/>
    <lineage>
        <taxon>Bacteria</taxon>
        <taxon>Pseudomonadati</taxon>
        <taxon>Pseudomonadota</taxon>
        <taxon>Gammaproteobacteria</taxon>
        <taxon>Pseudomonadales</taxon>
        <taxon>Pseudomonadaceae</taxon>
        <taxon>Pseudomonas</taxon>
    </lineage>
</organism>
<accession>A0A2X2DH00</accession>
<evidence type="ECO:0000313" key="5">
    <source>
        <dbReference type="Proteomes" id="UP000250443"/>
    </source>
</evidence>
<protein>
    <submittedName>
        <fullName evidence="4">Uncharacterized protein</fullName>
    </submittedName>
</protein>
<feature type="compositionally biased region" description="Basic and acidic residues" evidence="1">
    <location>
        <begin position="27"/>
        <end position="41"/>
    </location>
</feature>
<evidence type="ECO:0000313" key="6">
    <source>
        <dbReference type="Proteomes" id="UP000626180"/>
    </source>
</evidence>
<dbReference type="Proteomes" id="UP000638986">
    <property type="component" value="Unassembled WGS sequence"/>
</dbReference>
<dbReference type="RefSeq" id="WP_010795490.1">
    <property type="nucleotide sequence ID" value="NZ_CP044086.1"/>
</dbReference>
<reference evidence="3 7" key="3">
    <citation type="submission" date="2020-11" db="EMBL/GenBank/DDBJ databases">
        <title>Enhanced detection system for hospital associated transmission using whole genome sequencing surveillance.</title>
        <authorList>
            <person name="Harrison L.H."/>
            <person name="Van Tyne D."/>
            <person name="Marsh J.W."/>
            <person name="Griffith M.P."/>
            <person name="Snyder D.J."/>
            <person name="Cooper V.S."/>
            <person name="Mustapha M."/>
        </authorList>
    </citation>
    <scope>NUCLEOTIDE SEQUENCE [LARGE SCALE GENOMIC DNA]</scope>
    <source>
        <strain evidence="3 7">PSB00013</strain>
    </source>
</reference>
<sequence length="51" mass="5770">MADEHAKRSTAETPEEASKVGEVNKSQNEKGGEQRRTKFNEPEDPQAQRSR</sequence>
<reference evidence="2 6" key="2">
    <citation type="submission" date="2020-10" db="EMBL/GenBank/DDBJ databases">
        <title>Genome sequences of Pseudomonas isolates.</title>
        <authorList>
            <person name="Wessels L."/>
            <person name="Reich F."/>
            <person name="Hammerl J."/>
        </authorList>
    </citation>
    <scope>NUCLEOTIDE SEQUENCE [LARGE SCALE GENOMIC DNA]</scope>
    <source>
        <strain evidence="2 6">20-MO00624-0</strain>
    </source>
</reference>
<feature type="region of interest" description="Disordered" evidence="1">
    <location>
        <begin position="1"/>
        <end position="51"/>
    </location>
</feature>
<feature type="compositionally biased region" description="Basic and acidic residues" evidence="1">
    <location>
        <begin position="1"/>
        <end position="10"/>
    </location>
</feature>
<reference evidence="4 5" key="1">
    <citation type="submission" date="2018-06" db="EMBL/GenBank/DDBJ databases">
        <authorList>
            <consortium name="Pathogen Informatics"/>
            <person name="Doyle S."/>
        </authorList>
    </citation>
    <scope>NUCLEOTIDE SEQUENCE [LARGE SCALE GENOMIC DNA]</scope>
    <source>
        <strain evidence="4 5">NCTC11842</strain>
    </source>
</reference>
<evidence type="ECO:0000313" key="2">
    <source>
        <dbReference type="EMBL" id="MBF8640439.1"/>
    </source>
</evidence>
<dbReference type="GeneID" id="300269987"/>
<gene>
    <name evidence="3" type="ORF">I5Q09_02890</name>
    <name evidence="2" type="ORF">IRZ65_07075</name>
    <name evidence="4" type="ORF">NCTC11842_03725</name>
</gene>
<evidence type="ECO:0000256" key="1">
    <source>
        <dbReference type="SAM" id="MobiDB-lite"/>
    </source>
</evidence>